<name>A0A6J5QWD4_9CAUD</name>
<dbReference type="GO" id="GO:0016787">
    <property type="term" value="F:hydrolase activity"/>
    <property type="evidence" value="ECO:0007669"/>
    <property type="project" value="InterPro"/>
</dbReference>
<accession>A0A6J5QWD4</accession>
<feature type="domain" description="Calcineurin-like phosphoesterase" evidence="1">
    <location>
        <begin position="6"/>
        <end position="138"/>
    </location>
</feature>
<dbReference type="SUPFAM" id="SSF56300">
    <property type="entry name" value="Metallo-dependent phosphatases"/>
    <property type="match status" value="1"/>
</dbReference>
<evidence type="ECO:0000259" key="1">
    <source>
        <dbReference type="Pfam" id="PF00149"/>
    </source>
</evidence>
<organism evidence="2">
    <name type="scientific">uncultured Caudovirales phage</name>
    <dbReference type="NCBI Taxonomy" id="2100421"/>
    <lineage>
        <taxon>Viruses</taxon>
        <taxon>Duplodnaviria</taxon>
        <taxon>Heunggongvirae</taxon>
        <taxon>Uroviricota</taxon>
        <taxon>Caudoviricetes</taxon>
        <taxon>Peduoviridae</taxon>
        <taxon>Maltschvirus</taxon>
        <taxon>Maltschvirus maltsch</taxon>
    </lineage>
</organism>
<sequence length="253" mass="28773">MSKPTKFVFASDSHGDMADEESLQALYAYCKDFKPDIRIAGGDHFDLRSIRKGAMGDAEGAESLKEDLDCGIDFLHKFRPTYYLKGNHEYRLEHMKKTHASALVRDYCSDTEDKIDREARRSGVKRILPYHGKRGLLRIGPISSHHGIGTNLTKLGMHYATEGGLFMCGHGHTGHQVNLPKHNGGAAYMAPCLCRIDDMEYAANYLGTARWNNGFIAGWYSDNDWKAWIIHRIGKKWLWQSDLTVWTPPNKRR</sequence>
<dbReference type="Pfam" id="PF00149">
    <property type="entry name" value="Metallophos"/>
    <property type="match status" value="1"/>
</dbReference>
<evidence type="ECO:0000313" key="2">
    <source>
        <dbReference type="EMBL" id="CAB4185025.1"/>
    </source>
</evidence>
<reference evidence="2" key="1">
    <citation type="submission" date="2020-05" db="EMBL/GenBank/DDBJ databases">
        <authorList>
            <person name="Chiriac C."/>
            <person name="Salcher M."/>
            <person name="Ghai R."/>
            <person name="Kavagutti S V."/>
        </authorList>
    </citation>
    <scope>NUCLEOTIDE SEQUENCE</scope>
</reference>
<dbReference type="InterPro" id="IPR004843">
    <property type="entry name" value="Calcineurin-like_PHP"/>
</dbReference>
<protein>
    <submittedName>
        <fullName evidence="2">Calcineurin-like phosphoesterase domain, ApaH type</fullName>
    </submittedName>
</protein>
<dbReference type="EMBL" id="LR797073">
    <property type="protein sequence ID" value="CAB4185025.1"/>
    <property type="molecule type" value="Genomic_DNA"/>
</dbReference>
<gene>
    <name evidence="2" type="ORF">UFOVP1118_16</name>
</gene>
<dbReference type="InterPro" id="IPR029052">
    <property type="entry name" value="Metallo-depent_PP-like"/>
</dbReference>
<proteinExistence type="predicted"/>